<evidence type="ECO:0000313" key="2">
    <source>
        <dbReference type="Proteomes" id="UP000203816"/>
    </source>
</evidence>
<dbReference type="RefSeq" id="YP_009280039.1">
    <property type="nucleotide sequence ID" value="NC_031020.1"/>
</dbReference>
<dbReference type="EMBL" id="KX078569">
    <property type="protein sequence ID" value="ANM46561.1"/>
    <property type="molecule type" value="Genomic_DNA"/>
</dbReference>
<dbReference type="GeneID" id="29059456"/>
<accession>A0A192YCG1</accession>
<protein>
    <submittedName>
        <fullName evidence="1">Uncharacterized protein</fullName>
    </submittedName>
</protein>
<dbReference type="Proteomes" id="UP000203816">
    <property type="component" value="Segment"/>
</dbReference>
<dbReference type="KEGG" id="vg:29059456"/>
<gene>
    <name evidence="1" type="ORF">MP1_gp0181</name>
</gene>
<sequence>MINLCVDCEYRTFKNKLIRIVDINQDSISVSQNNGVYTLTRDEVLKLVRPVVGSKYTTFTGAELEVIGFRKTASDELVVTYDSNSLYPYNDCSIDMFIHNTTRIIK</sequence>
<evidence type="ECO:0000313" key="1">
    <source>
        <dbReference type="EMBL" id="ANM46561.1"/>
    </source>
</evidence>
<reference evidence="1 2" key="1">
    <citation type="submission" date="2016-04" db="EMBL/GenBank/DDBJ databases">
        <title>Comparative genomics of Morganella phages MP1 and MP2 define new clades among the T4 and T7-like Viruses.</title>
        <authorList>
            <person name="Pinto G."/>
            <person name="Oliveira A."/>
            <person name="Malgorzata L."/>
            <person name="Kropinski A."/>
            <person name="Azeredo J."/>
        </authorList>
    </citation>
    <scope>NUCLEOTIDE SEQUENCE [LARGE SCALE GENOMIC DNA]</scope>
</reference>
<keyword evidence="2" id="KW-1185">Reference proteome</keyword>
<proteinExistence type="predicted"/>
<name>A0A192YCG1_9CAUD</name>
<organism evidence="1 2">
    <name type="scientific">Morganella phage vB_MmoM_MP1</name>
    <dbReference type="NCBI Taxonomy" id="1852628"/>
    <lineage>
        <taxon>Viruses</taxon>
        <taxon>Duplodnaviria</taxon>
        <taxon>Heunggongvirae</taxon>
        <taxon>Uroviricota</taxon>
        <taxon>Caudoviricetes</taxon>
        <taxon>Pantevenvirales</taxon>
        <taxon>Straboviridae</taxon>
        <taxon>Gualtarvirus</taxon>
        <taxon>Gualtarvirus mp1</taxon>
    </lineage>
</organism>